<dbReference type="OrthoDB" id="381190at2759"/>
<evidence type="ECO:0000313" key="23">
    <source>
        <dbReference type="Proteomes" id="UP000054466"/>
    </source>
</evidence>
<feature type="compositionally biased region" description="Low complexity" evidence="18">
    <location>
        <begin position="169"/>
        <end position="189"/>
    </location>
</feature>
<dbReference type="VEuPathDB" id="FungiDB:PV07_00310"/>
<feature type="region of interest" description="Disordered" evidence="18">
    <location>
        <begin position="169"/>
        <end position="209"/>
    </location>
</feature>
<feature type="compositionally biased region" description="Polar residues" evidence="18">
    <location>
        <begin position="190"/>
        <end position="209"/>
    </location>
</feature>
<keyword evidence="23" id="KW-1185">Reference proteome</keyword>
<evidence type="ECO:0000256" key="11">
    <source>
        <dbReference type="ARBA" id="ARBA00022840"/>
    </source>
</evidence>
<evidence type="ECO:0000256" key="12">
    <source>
        <dbReference type="ARBA" id="ARBA00023242"/>
    </source>
</evidence>
<dbReference type="GO" id="GO:0004674">
    <property type="term" value="F:protein serine/threonine kinase activity"/>
    <property type="evidence" value="ECO:0007669"/>
    <property type="project" value="UniProtKB-KW"/>
</dbReference>
<dbReference type="InterPro" id="IPR021668">
    <property type="entry name" value="TAN"/>
</dbReference>
<evidence type="ECO:0000256" key="3">
    <source>
        <dbReference type="ARBA" id="ARBA00011370"/>
    </source>
</evidence>
<evidence type="ECO:0000256" key="16">
    <source>
        <dbReference type="RuleBase" id="RU365027"/>
    </source>
</evidence>
<dbReference type="PROSITE" id="PS00916">
    <property type="entry name" value="PI3_4_KINASE_2"/>
    <property type="match status" value="1"/>
</dbReference>
<evidence type="ECO:0000256" key="18">
    <source>
        <dbReference type="SAM" id="MobiDB-lite"/>
    </source>
</evidence>
<dbReference type="SMART" id="SM01342">
    <property type="entry name" value="TAN"/>
    <property type="match status" value="1"/>
</dbReference>
<dbReference type="EC" id="2.7.11.1" evidence="4 16"/>
<evidence type="ECO:0000259" key="19">
    <source>
        <dbReference type="PROSITE" id="PS50290"/>
    </source>
</evidence>
<comment type="catalytic activity">
    <reaction evidence="15">
        <text>L-seryl-[protein] + ATP = O-phospho-L-seryl-[protein] + ADP + H(+)</text>
        <dbReference type="Rhea" id="RHEA:17989"/>
        <dbReference type="Rhea" id="RHEA-COMP:9863"/>
        <dbReference type="Rhea" id="RHEA-COMP:11604"/>
        <dbReference type="ChEBI" id="CHEBI:15378"/>
        <dbReference type="ChEBI" id="CHEBI:29999"/>
        <dbReference type="ChEBI" id="CHEBI:30616"/>
        <dbReference type="ChEBI" id="CHEBI:83421"/>
        <dbReference type="ChEBI" id="CHEBI:456216"/>
        <dbReference type="EC" id="2.7.11.1"/>
    </reaction>
</comment>
<evidence type="ECO:0000256" key="13">
    <source>
        <dbReference type="ARBA" id="ARBA00025079"/>
    </source>
</evidence>
<evidence type="ECO:0000313" key="22">
    <source>
        <dbReference type="EMBL" id="KIW33459.1"/>
    </source>
</evidence>
<keyword evidence="8 16" id="KW-0547">Nucleotide-binding</keyword>
<keyword evidence="11 16" id="KW-0067">ATP-binding</keyword>
<dbReference type="SMART" id="SM00146">
    <property type="entry name" value="PI3Kc"/>
    <property type="match status" value="1"/>
</dbReference>
<dbReference type="GO" id="GO:0005634">
    <property type="term" value="C:nucleus"/>
    <property type="evidence" value="ECO:0007669"/>
    <property type="project" value="UniProtKB-SubCell"/>
</dbReference>
<comment type="function">
    <text evidence="13 16">Serine/threonine protein kinase which activates checkpoint signaling upon genotoxic stresses such as ionizing radiation (IR), ultraviolet light (UV), or DNA replication stalling, thereby acting as a DNA damage sensor. Recognizes the substrate consensus sequence [ST]-Q. Phosphorylates histone H2A to form H2AS128ph (gamma-H2A) at sites of DNA damage, involved in the regulation of DNA damage response mechanism. Required for the control of telomere length and genome stability.</text>
</comment>
<feature type="coiled-coil region" evidence="17">
    <location>
        <begin position="2642"/>
        <end position="2669"/>
    </location>
</feature>
<dbReference type="GO" id="GO:0006281">
    <property type="term" value="P:DNA repair"/>
    <property type="evidence" value="ECO:0007669"/>
    <property type="project" value="InterPro"/>
</dbReference>
<comment type="catalytic activity">
    <reaction evidence="14 16">
        <text>L-threonyl-[protein] + ATP = O-phospho-L-threonyl-[protein] + ADP + H(+)</text>
        <dbReference type="Rhea" id="RHEA:46608"/>
        <dbReference type="Rhea" id="RHEA-COMP:11060"/>
        <dbReference type="Rhea" id="RHEA-COMP:11605"/>
        <dbReference type="ChEBI" id="CHEBI:15378"/>
        <dbReference type="ChEBI" id="CHEBI:30013"/>
        <dbReference type="ChEBI" id="CHEBI:30616"/>
        <dbReference type="ChEBI" id="CHEBI:61977"/>
        <dbReference type="ChEBI" id="CHEBI:456216"/>
        <dbReference type="EC" id="2.7.11.1"/>
    </reaction>
</comment>
<dbReference type="Pfam" id="PF00454">
    <property type="entry name" value="PI3_PI4_kinase"/>
    <property type="match status" value="1"/>
</dbReference>
<evidence type="ECO:0000256" key="10">
    <source>
        <dbReference type="ARBA" id="ARBA00022777"/>
    </source>
</evidence>
<dbReference type="PROSITE" id="PS00915">
    <property type="entry name" value="PI3_4_KINASE_1"/>
    <property type="match status" value="1"/>
</dbReference>
<dbReference type="InterPro" id="IPR036940">
    <property type="entry name" value="PI3/4_kinase_cat_sf"/>
</dbReference>
<dbReference type="GO" id="GO:0005524">
    <property type="term" value="F:ATP binding"/>
    <property type="evidence" value="ECO:0007669"/>
    <property type="project" value="UniProtKB-KW"/>
</dbReference>
<keyword evidence="6 16" id="KW-0723">Serine/threonine-protein kinase</keyword>
<dbReference type="InterPro" id="IPR011009">
    <property type="entry name" value="Kinase-like_dom_sf"/>
</dbReference>
<dbReference type="Pfam" id="PF02260">
    <property type="entry name" value="FATC"/>
    <property type="match status" value="1"/>
</dbReference>
<dbReference type="PROSITE" id="PS50290">
    <property type="entry name" value="PI3_4_KINASE_3"/>
    <property type="match status" value="1"/>
</dbReference>
<name>A0A0D2DCM9_9EURO</name>
<gene>
    <name evidence="22" type="ORF">PV07_00310</name>
</gene>
<comment type="subunit">
    <text evidence="3">Associates with DNA double-strand breaks.</text>
</comment>
<dbReference type="GO" id="GO:0106310">
    <property type="term" value="F:protein serine kinase activity"/>
    <property type="evidence" value="ECO:0007669"/>
    <property type="project" value="RHEA"/>
</dbReference>
<keyword evidence="16" id="KW-0158">Chromosome</keyword>
<sequence>MSEANIATTVSKLGADSQRVRSEGLEELKRLLGEERNSQDIGEDIFHRILELLYKLVSKEKPVFLRATTKPTTRNTAAARLQAASAALRLVVEVATQRLTFKTALSVLDHIIDTLLSPDGSLCEPLQNDYLKSFRILLGYAPHGEHMRRKQWQAYVDFALECLTTGLDDGSVDEGSSSSRDISMTSRTTQHLSVRLSHTSSRSTGKGSASNFEDIWDALKCLTSYTNAPVMSRAAIIAEKVEEFVQVDRRGQEGAFETVNNLLFVSLTEDVTFTQRLLSNLIPAIRRLWPTRSILLQQQMLITLFSCRYLFLAPSAPWVPIDSALLEPLLITILSDYRTRNERDVLHFDDMQPIFAPENTPLQLKQFKPVHNSPRAVTSWFMLSTIACLIIGLSLKRHTQTDAADSEEIPRKRQKVQSRLDEILELAMVGTGQEKLVALQIILFLFDQPEGIEQDWTKDLYRLLPDLGNEDPTIQTWILLVFSRLAIGNAGRDYETSDFWLQVWDAATRAMTVVSTTRAACHALNVLLRVGALDSSMSANSLESTLFGGGNNGPSSLTDTSLLLMTQALRSKCFDHERRFESFGLKVIAWLAARWTLPSNLDRLHNAHTVCHARPELLYSLLSTTCGLTDSIAFCETWTPAHPLFDSAMIASVNLDFLRYLLSIPAPSLEVDEDPKIFRRQLETATLARLFRTVIDFLAKKTRDFVHSWTVIREERTSNIGNDIVEILGVASVVSSALWVRCSGQAPGHRQPSILEESRRVLRDFIVKQTIDRSREMANRICDCVVTTHKQLYHNGNRSYGEEYQAFIEFALDIARLAMPSATRSDPADLDFLDDDAWDSQAIQRSQPGAGIDTSRLDLPLCKDSPARLARYSVELTRALQTVKSAGVLDSSVTGLIIDEVLALDPFSLIAARGAVQEFLNLKTATTREDAHRLLKKLAESYLRDEAFERCESALCFCLHTLESFMDLWTAADEEDELEGTAFDLYFWFLKTTTRRGVVSPRVLSTLADLLDALLRKDASYGGDDLPSPRTSLLSILDVSDAANQYRLAEKLSHIFEKYVLTQHEAIFDDVVTKLPTDPDNKEGIAVRLYIVSYLGARWHTVLRQAMYHLFDTVAHVPSTTKLGRGCIARTCEVLKLRHPRQLFKLFSPQIFYTWLSQETLANMPFQLFQYESVEEMAEDNVAELTGQIALRGFQHSEELAQLVDQGWDLLLSENFAYAEAYTLASETSVPKHDRLYDGSEKLVRKQLGSELYLLRLRDCLPDIIALLVLSLQDDRGIEKALPSSSLAIWQEIVNDSGQNVQLPLAQQPCFRARCLTEEFKYLCWRLDLKESDMWTPGFLVHLYRQLVDRARPALGPLHTCSIIRKIRIVISLAGPIAYEGYPLEMMLHDLRPYLTVFECAEETMAIYHFLLRHGAQSLASRPSFIAGLCVSIFASLTDFIASSQDSTTQEDHFISTMTKAQEFRAFLGQFLESLELAETDGETLRRYKNIIRHAKGISRTGSSLRSTSEGQLLYALLSDQSSTNPLLSDFHFDLSIKILCRQFYPASDYQDDILSNDDDASRFLPTLESLLRRFDLDESFRIWAAQGIGRGYIMRGLTSTTNVETRLIQNQSPDAGLEAASSYTNIVRYLVDLLWKSDYPALTFAENTLQLVSSNLDEADESAFLAADFDKRIVHELRLKNFPCPAAPLSTTFGLIDEQEGATHDSQKYSRNWAKELLTQISEAAAGDPVLGFLRPLIKTIPNAAGVLLPYSVHLILLAEANSRQVFRETLSQTSSAVLSSKDQALSEARKLLLKTLLYLRKCHLPNETNMAQRNSWLEVDLSNAALAASDCQMWHEALLFLELHYSQAQLQTGRSSRRSFAMTNNISTEVFSKIYENVDDPDFFYGKHQSHDLKSIISKMSHEGASQKSLSFQSAMLDSRLRLEEQENSLGDVAFTTALTLSAANMQGISEAVKQHYEGPHKNTTDSSLAMGHWDLCWTSESSTPSTALSSLFRNMHSISNKSSLARQLDLLLLQQVDTFRADAIRRGQLDDLYPKLAVLAEAKQILGATTAESLDSTCAAIVARDQRIKLAEFNALSPILAGREAAFAAIRRNNQLRAAFSLNLPRALLFEVQVTRQSLDMASSYEAPQFSLNRAMYLSHLTQLAESVGLKVDVAINYDLAKTLWAQEEVSASIDILQSLGDREDAAAQAIAVPRADILTDLGHKIAEARLEKPDEIIERYLAPAIRELQGPRTGSAAGRVFHNFAAFCDMQLQDTDNLDDFTRISKIRDRKMHEVRELDRMVKKASNDQQRAKLKTHLARAKTWFKLDEEEWRRVSQNRENLILRCLENYLLSMRASDDYPSDTLRFIALWLNQAESPTANAAVRKYLDSVPTLKFAPLVNQLSSRLLDIQDDFQTLLKDLMFRICSDHPYHSLYQVFATSKSKAPPGDEVAASRFAAANILTERVKQQSTSSAIWTTVHNTCVALNRVAVEGLSDRDLKSGSKLPLRKLKYGPALEAQMTKPTTKIPPPTMNIALRADRDYSGVPTSTMVDPMISVAGGASAPKIATITASDGSRHKLLLKGGNDDLRQDAIMEQVFEQVSNLLKDHRATRRRNLGIRTYKVIPLTKNSGVIEFVQNTIPLNEYLLPAHARYYPKDYKASRARKDIFEAQAKNLEQRVRTYQTVTANFHPVMRFFFMEKFLDPDDWFYKRLNYSRSTAAVSILGHVLGLGDRHGHNILLDEKTGEVVHIDLGVAFEAGRVLPVPEVVPFRLTRDLVDGMGLTGVEGVFRRCCNFTLEALRHDQEAIMTILDVLRYDPLYSWSISPLRLQKMQESNEQAAADAASIAGGPSTSSMTSGVGSTFAGAADNAAGVIAARREETEPSEADRALTVVAKKLGKALSVEATVNELIRQATDERNLAVLYCGWAAYA</sequence>
<feature type="domain" description="PI3K/PI4K catalytic" evidence="19">
    <location>
        <begin position="2535"/>
        <end position="2846"/>
    </location>
</feature>
<keyword evidence="16" id="KW-0779">Telomere</keyword>
<keyword evidence="10 16" id="KW-0418">Kinase</keyword>
<reference evidence="22 23" key="1">
    <citation type="submission" date="2015-01" db="EMBL/GenBank/DDBJ databases">
        <title>The Genome Sequence of Cladophialophora immunda CBS83496.</title>
        <authorList>
            <consortium name="The Broad Institute Genomics Platform"/>
            <person name="Cuomo C."/>
            <person name="de Hoog S."/>
            <person name="Gorbushina A."/>
            <person name="Stielow B."/>
            <person name="Teixiera M."/>
            <person name="Abouelleil A."/>
            <person name="Chapman S.B."/>
            <person name="Priest M."/>
            <person name="Young S.K."/>
            <person name="Wortman J."/>
            <person name="Nusbaum C."/>
            <person name="Birren B."/>
        </authorList>
    </citation>
    <scope>NUCLEOTIDE SEQUENCE [LARGE SCALE GENOMIC DNA]</scope>
    <source>
        <strain evidence="22 23">CBS 83496</strain>
    </source>
</reference>
<evidence type="ECO:0000256" key="14">
    <source>
        <dbReference type="ARBA" id="ARBA00047899"/>
    </source>
</evidence>
<dbReference type="InterPro" id="IPR000403">
    <property type="entry name" value="PI3/4_kinase_cat_dom"/>
</dbReference>
<evidence type="ECO:0000259" key="20">
    <source>
        <dbReference type="PROSITE" id="PS51189"/>
    </source>
</evidence>
<evidence type="ECO:0000256" key="9">
    <source>
        <dbReference type="ARBA" id="ARBA00022763"/>
    </source>
</evidence>
<proteinExistence type="inferred from homology"/>
<dbReference type="PROSITE" id="PS51190">
    <property type="entry name" value="FATC"/>
    <property type="match status" value="1"/>
</dbReference>
<comment type="subcellular location">
    <subcellularLocation>
        <location evidence="16">Chromosome</location>
        <location evidence="16">Telomere</location>
    </subcellularLocation>
    <subcellularLocation>
        <location evidence="1 16">Nucleus</location>
    </subcellularLocation>
</comment>
<feature type="domain" description="FAT" evidence="20">
    <location>
        <begin position="1825"/>
        <end position="2427"/>
    </location>
</feature>
<dbReference type="Proteomes" id="UP000054466">
    <property type="component" value="Unassembled WGS sequence"/>
</dbReference>
<dbReference type="InterPro" id="IPR044107">
    <property type="entry name" value="PIKKc_ATM"/>
</dbReference>
<dbReference type="STRING" id="569365.A0A0D2DCM9"/>
<keyword evidence="7 16" id="KW-0808">Transferase</keyword>
<comment type="similarity">
    <text evidence="2 16">Belongs to the PI3/PI4-kinase family. ATM subfamily.</text>
</comment>
<evidence type="ECO:0000256" key="1">
    <source>
        <dbReference type="ARBA" id="ARBA00004123"/>
    </source>
</evidence>
<dbReference type="Pfam" id="PF11640">
    <property type="entry name" value="TAN"/>
    <property type="match status" value="1"/>
</dbReference>
<dbReference type="PANTHER" id="PTHR37079:SF4">
    <property type="entry name" value="SERINE_THREONINE-PROTEIN KINASE ATM"/>
    <property type="match status" value="1"/>
</dbReference>
<evidence type="ECO:0000259" key="21">
    <source>
        <dbReference type="PROSITE" id="PS51190"/>
    </source>
</evidence>
<dbReference type="GeneID" id="27339504"/>
<dbReference type="GO" id="GO:0006325">
    <property type="term" value="P:chromatin organization"/>
    <property type="evidence" value="ECO:0007669"/>
    <property type="project" value="UniProtKB-KW"/>
</dbReference>
<dbReference type="InterPro" id="IPR018936">
    <property type="entry name" value="PI3/4_kinase_CS"/>
</dbReference>
<evidence type="ECO:0000256" key="7">
    <source>
        <dbReference type="ARBA" id="ARBA00022679"/>
    </source>
</evidence>
<dbReference type="PANTHER" id="PTHR37079">
    <property type="entry name" value="SERINE/THREONINE-PROTEIN KINASE ATM"/>
    <property type="match status" value="1"/>
</dbReference>
<evidence type="ECO:0000256" key="6">
    <source>
        <dbReference type="ARBA" id="ARBA00022527"/>
    </source>
</evidence>
<keyword evidence="9 16" id="KW-0227">DNA damage</keyword>
<accession>A0A0D2DCM9</accession>
<dbReference type="GO" id="GO:0035556">
    <property type="term" value="P:intracellular signal transduction"/>
    <property type="evidence" value="ECO:0007669"/>
    <property type="project" value="UniProtKB-ARBA"/>
</dbReference>
<evidence type="ECO:0000256" key="17">
    <source>
        <dbReference type="SAM" id="Coils"/>
    </source>
</evidence>
<dbReference type="SUPFAM" id="SSF56112">
    <property type="entry name" value="Protein kinase-like (PK-like)"/>
    <property type="match status" value="1"/>
</dbReference>
<dbReference type="SMART" id="SM01343">
    <property type="entry name" value="FATC"/>
    <property type="match status" value="1"/>
</dbReference>
<evidence type="ECO:0000256" key="15">
    <source>
        <dbReference type="ARBA" id="ARBA00048679"/>
    </source>
</evidence>
<dbReference type="Gene3D" id="3.30.1010.10">
    <property type="entry name" value="Phosphatidylinositol 3-kinase Catalytic Subunit, Chain A, domain 4"/>
    <property type="match status" value="1"/>
</dbReference>
<evidence type="ECO:0000256" key="2">
    <source>
        <dbReference type="ARBA" id="ARBA00010769"/>
    </source>
</evidence>
<evidence type="ECO:0000256" key="4">
    <source>
        <dbReference type="ARBA" id="ARBA00012513"/>
    </source>
</evidence>
<evidence type="ECO:0000256" key="5">
    <source>
        <dbReference type="ARBA" id="ARBA00014619"/>
    </source>
</evidence>
<organism evidence="22 23">
    <name type="scientific">Cladophialophora immunda</name>
    <dbReference type="NCBI Taxonomy" id="569365"/>
    <lineage>
        <taxon>Eukaryota</taxon>
        <taxon>Fungi</taxon>
        <taxon>Dikarya</taxon>
        <taxon>Ascomycota</taxon>
        <taxon>Pezizomycotina</taxon>
        <taxon>Eurotiomycetes</taxon>
        <taxon>Chaetothyriomycetidae</taxon>
        <taxon>Chaetothyriales</taxon>
        <taxon>Herpotrichiellaceae</taxon>
        <taxon>Cladophialophora</taxon>
    </lineage>
</organism>
<evidence type="ECO:0000256" key="8">
    <source>
        <dbReference type="ARBA" id="ARBA00022741"/>
    </source>
</evidence>
<dbReference type="PROSITE" id="PS51189">
    <property type="entry name" value="FAT"/>
    <property type="match status" value="1"/>
</dbReference>
<dbReference type="InterPro" id="IPR003152">
    <property type="entry name" value="FATC_dom"/>
</dbReference>
<dbReference type="CDD" id="cd05171">
    <property type="entry name" value="PIKKc_ATM"/>
    <property type="match status" value="1"/>
</dbReference>
<protein>
    <recommendedName>
        <fullName evidence="5 16">Serine/threonine-protein kinase Tel1</fullName>
        <ecNumber evidence="4 16">2.7.11.1</ecNumber>
    </recommendedName>
</protein>
<dbReference type="InterPro" id="IPR038980">
    <property type="entry name" value="ATM_plant"/>
</dbReference>
<keyword evidence="17" id="KW-0175">Coiled coil</keyword>
<dbReference type="InterPro" id="IPR014009">
    <property type="entry name" value="PIK_FAT"/>
</dbReference>
<dbReference type="GO" id="GO:0000781">
    <property type="term" value="C:chromosome, telomeric region"/>
    <property type="evidence" value="ECO:0007669"/>
    <property type="project" value="UniProtKB-SubCell"/>
</dbReference>
<keyword evidence="12 16" id="KW-0539">Nucleus</keyword>
<keyword evidence="16" id="KW-0156">Chromatin regulator</keyword>
<dbReference type="EMBL" id="KN847040">
    <property type="protein sequence ID" value="KIW33459.1"/>
    <property type="molecule type" value="Genomic_DNA"/>
</dbReference>
<dbReference type="RefSeq" id="XP_016253675.1">
    <property type="nucleotide sequence ID" value="XM_016386747.1"/>
</dbReference>
<feature type="domain" description="FATC" evidence="21">
    <location>
        <begin position="2883"/>
        <end position="2915"/>
    </location>
</feature>
<dbReference type="Gene3D" id="1.10.1070.11">
    <property type="entry name" value="Phosphatidylinositol 3-/4-kinase, catalytic domain"/>
    <property type="match status" value="1"/>
</dbReference>